<proteinExistence type="predicted"/>
<comment type="caution">
    <text evidence="2">The sequence shown here is derived from an EMBL/GenBank/DDBJ whole genome shotgun (WGS) entry which is preliminary data.</text>
</comment>
<dbReference type="Proteomes" id="UP000245124">
    <property type="component" value="Unassembled WGS sequence"/>
</dbReference>
<evidence type="ECO:0008006" key="4">
    <source>
        <dbReference type="Google" id="ProtNLM"/>
    </source>
</evidence>
<keyword evidence="3" id="KW-1185">Reference proteome</keyword>
<accession>A0A2R5FKE2</accession>
<dbReference type="OrthoDB" id="487642at2"/>
<keyword evidence="1" id="KW-0732">Signal</keyword>
<gene>
    <name evidence="2" type="ORF">NIES4072_03590</name>
</gene>
<dbReference type="AlphaFoldDB" id="A0A2R5FKE2"/>
<organism evidence="2 3">
    <name type="scientific">Nostoc commune NIES-4072</name>
    <dbReference type="NCBI Taxonomy" id="2005467"/>
    <lineage>
        <taxon>Bacteria</taxon>
        <taxon>Bacillati</taxon>
        <taxon>Cyanobacteriota</taxon>
        <taxon>Cyanophyceae</taxon>
        <taxon>Nostocales</taxon>
        <taxon>Nostocaceae</taxon>
        <taxon>Nostoc</taxon>
    </lineage>
</organism>
<evidence type="ECO:0000313" key="2">
    <source>
        <dbReference type="EMBL" id="GBG16713.1"/>
    </source>
</evidence>
<dbReference type="EMBL" id="BDUD01000001">
    <property type="protein sequence ID" value="GBG16713.1"/>
    <property type="molecule type" value="Genomic_DNA"/>
</dbReference>
<evidence type="ECO:0000313" key="3">
    <source>
        <dbReference type="Proteomes" id="UP000245124"/>
    </source>
</evidence>
<sequence>MKNKFLAIVAASASVLVSALVSAPAHAQIVPGPNQNISVDVTVPEILYLRTITSATLALTPADFTGVALSQVGTTDAYIGSNQSAGSTLDQSSPFTVGSAITKPINTAYAVWSNSPRTGATGGINVSVSIPGTFANAAGTLPVAVTAGTNVSNQAAPGLTIPYVGNISLDITPSSTTSAGTYTGLVNVQVDAP</sequence>
<name>A0A2R5FKE2_NOSCO</name>
<feature type="signal peptide" evidence="1">
    <location>
        <begin position="1"/>
        <end position="27"/>
    </location>
</feature>
<dbReference type="RefSeq" id="WP_109007044.1">
    <property type="nucleotide sequence ID" value="NZ_BDUD01000001.1"/>
</dbReference>
<reference evidence="2 3" key="1">
    <citation type="submission" date="2017-06" db="EMBL/GenBank/DDBJ databases">
        <title>Genome sequencing of cyanobaciteial culture collection at National Institute for Environmental Studies (NIES).</title>
        <authorList>
            <person name="Hirose Y."/>
            <person name="Shimura Y."/>
            <person name="Fujisawa T."/>
            <person name="Nakamura Y."/>
            <person name="Kawachi M."/>
        </authorList>
    </citation>
    <scope>NUCLEOTIDE SEQUENCE [LARGE SCALE GENOMIC DNA]</scope>
    <source>
        <strain evidence="2 3">NIES-4072</strain>
    </source>
</reference>
<evidence type="ECO:0000256" key="1">
    <source>
        <dbReference type="SAM" id="SignalP"/>
    </source>
</evidence>
<feature type="chain" id="PRO_5015355290" description="WxL domain-containing protein" evidence="1">
    <location>
        <begin position="28"/>
        <end position="193"/>
    </location>
</feature>
<protein>
    <recommendedName>
        <fullName evidence="4">WxL domain-containing protein</fullName>
    </recommendedName>
</protein>